<keyword evidence="3" id="KW-0540">Nuclease</keyword>
<feature type="region of interest" description="Disordered" evidence="1">
    <location>
        <begin position="373"/>
        <end position="398"/>
    </location>
</feature>
<evidence type="ECO:0000256" key="1">
    <source>
        <dbReference type="SAM" id="MobiDB-lite"/>
    </source>
</evidence>
<proteinExistence type="predicted"/>
<dbReference type="GO" id="GO:0006353">
    <property type="term" value="P:DNA-templated transcription termination"/>
    <property type="evidence" value="ECO:0007669"/>
    <property type="project" value="InterPro"/>
</dbReference>
<dbReference type="EMBL" id="MK500335">
    <property type="protein sequence ID" value="QBK86683.1"/>
    <property type="molecule type" value="Genomic_DNA"/>
</dbReference>
<feature type="compositionally biased region" description="Basic residues" evidence="1">
    <location>
        <begin position="472"/>
        <end position="493"/>
    </location>
</feature>
<dbReference type="InterPro" id="IPR011112">
    <property type="entry name" value="Rho-like_N"/>
</dbReference>
<feature type="region of interest" description="Disordered" evidence="1">
    <location>
        <begin position="39"/>
        <end position="114"/>
    </location>
</feature>
<dbReference type="InterPro" id="IPR036361">
    <property type="entry name" value="SAP_dom_sf"/>
</dbReference>
<feature type="compositionally biased region" description="Low complexity" evidence="1">
    <location>
        <begin position="373"/>
        <end position="384"/>
    </location>
</feature>
<feature type="compositionally biased region" description="Basic residues" evidence="1">
    <location>
        <begin position="176"/>
        <end position="216"/>
    </location>
</feature>
<accession>A0A481YTN7</accession>
<dbReference type="GO" id="GO:0004519">
    <property type="term" value="F:endonuclease activity"/>
    <property type="evidence" value="ECO:0007669"/>
    <property type="project" value="UniProtKB-KW"/>
</dbReference>
<gene>
    <name evidence="3" type="ORF">LCMAC103_00120</name>
</gene>
<keyword evidence="3" id="KW-0255">Endonuclease</keyword>
<sequence length="534" mass="58565">MADSPTGLERYTVPQLRSQCKKHGIPSCSRAKKAEIIAKIAAHPGHREWTPPRKLTPRKRKRPRTEPAKPRKPRKPAQAQARLPGFLDFGPDPDFGAPAEEQKTPPAAFRPAPQTALRPAVAQIIRAHREDISALSRRMIKEILKGPRYRFDLSTVSKPALKAAIAAGLAAMRTPSPKRGKTPSPRRGKTPSPKRGKTPSPRRGKTPSPKRRKTPSPKRAALSPKRRPKPPSPAHHKCSREAREKCDAAGQYCDTHTGLCRDVAPVGFFGPGYVYDPRHKIVGKREEVLAHLEHWGIRAPSVRAARQKPRSPLLSPMAAAEREAKGAWLRKEAQEKDRRAAVRLQTAWREKLARRAAAARAKATAAARAKATAAARAKAPTARRVVTPPGEHKAAGDWPSPRKPVAYCYSADGWTPCGASEYCSHTAKKCVPKATSKARAVLVTADRREIIGSDAALQQLKARLGGAIRGVSPRKKTPSPRKKTPSPRKKTPPPRKPVFPAAVRKTQSADLEKTRQDITALFNECLDTLAPRQS</sequence>
<dbReference type="Gene3D" id="1.10.720.30">
    <property type="entry name" value="SAP domain"/>
    <property type="match status" value="1"/>
</dbReference>
<feature type="region of interest" description="Disordered" evidence="1">
    <location>
        <begin position="465"/>
        <end position="512"/>
    </location>
</feature>
<evidence type="ECO:0000313" key="3">
    <source>
        <dbReference type="EMBL" id="QBK86683.1"/>
    </source>
</evidence>
<evidence type="ECO:0000259" key="2">
    <source>
        <dbReference type="SMART" id="SM00959"/>
    </source>
</evidence>
<name>A0A481YTN7_9VIRU</name>
<feature type="domain" description="Rho termination factor-like N-terminal" evidence="2">
    <location>
        <begin position="7"/>
        <end position="45"/>
    </location>
</feature>
<dbReference type="PROSITE" id="PS50096">
    <property type="entry name" value="IQ"/>
    <property type="match status" value="1"/>
</dbReference>
<dbReference type="SMART" id="SM00959">
    <property type="entry name" value="Rho_N"/>
    <property type="match status" value="1"/>
</dbReference>
<protein>
    <submittedName>
        <fullName evidence="3">HNH endonuclease</fullName>
    </submittedName>
</protein>
<keyword evidence="3" id="KW-0378">Hydrolase</keyword>
<reference evidence="3" key="1">
    <citation type="journal article" date="2019" name="MBio">
        <title>Virus Genomes from Deep Sea Sediments Expand the Ocean Megavirome and Support Independent Origins of Viral Gigantism.</title>
        <authorList>
            <person name="Backstrom D."/>
            <person name="Yutin N."/>
            <person name="Jorgensen S.L."/>
            <person name="Dharamshi J."/>
            <person name="Homa F."/>
            <person name="Zaremba-Niedwiedzka K."/>
            <person name="Spang A."/>
            <person name="Wolf Y.I."/>
            <person name="Koonin E.V."/>
            <person name="Ettema T.J."/>
        </authorList>
    </citation>
    <scope>NUCLEOTIDE SEQUENCE</scope>
</reference>
<dbReference type="Pfam" id="PF07498">
    <property type="entry name" value="Rho_N"/>
    <property type="match status" value="1"/>
</dbReference>
<feature type="compositionally biased region" description="Basic residues" evidence="1">
    <location>
        <begin position="224"/>
        <end position="238"/>
    </location>
</feature>
<feature type="region of interest" description="Disordered" evidence="1">
    <location>
        <begin position="168"/>
        <end position="240"/>
    </location>
</feature>
<organism evidence="3">
    <name type="scientific">Marseillevirus LCMAC103</name>
    <dbReference type="NCBI Taxonomy" id="2506604"/>
    <lineage>
        <taxon>Viruses</taxon>
        <taxon>Varidnaviria</taxon>
        <taxon>Bamfordvirae</taxon>
        <taxon>Nucleocytoviricota</taxon>
        <taxon>Megaviricetes</taxon>
        <taxon>Pimascovirales</taxon>
        <taxon>Pimascovirales incertae sedis</taxon>
        <taxon>Marseilleviridae</taxon>
    </lineage>
</organism>